<evidence type="ECO:0000256" key="8">
    <source>
        <dbReference type="PIRSR" id="PIRSR622684-1"/>
    </source>
</evidence>
<organism evidence="14 15">
    <name type="scientific">Cymbomonas tetramitiformis</name>
    <dbReference type="NCBI Taxonomy" id="36881"/>
    <lineage>
        <taxon>Eukaryota</taxon>
        <taxon>Viridiplantae</taxon>
        <taxon>Chlorophyta</taxon>
        <taxon>Pyramimonadophyceae</taxon>
        <taxon>Pyramimonadales</taxon>
        <taxon>Pyramimonadaceae</taxon>
        <taxon>Cymbomonas</taxon>
    </lineage>
</organism>
<evidence type="ECO:0000256" key="7">
    <source>
        <dbReference type="ARBA" id="ARBA00022833"/>
    </source>
</evidence>
<evidence type="ECO:0000256" key="11">
    <source>
        <dbReference type="SAM" id="MobiDB-lite"/>
    </source>
</evidence>
<feature type="active site" evidence="8 9">
    <location>
        <position position="182"/>
    </location>
</feature>
<feature type="region of interest" description="Disordered" evidence="11">
    <location>
        <begin position="669"/>
        <end position="703"/>
    </location>
</feature>
<evidence type="ECO:0000256" key="6">
    <source>
        <dbReference type="ARBA" id="ARBA00022807"/>
    </source>
</evidence>
<dbReference type="InterPro" id="IPR000169">
    <property type="entry name" value="Pept_cys_AS"/>
</dbReference>
<evidence type="ECO:0000256" key="1">
    <source>
        <dbReference type="ARBA" id="ARBA00007623"/>
    </source>
</evidence>
<dbReference type="InterPro" id="IPR022684">
    <property type="entry name" value="Calpain_cysteine_protease"/>
</dbReference>
<keyword evidence="2 9" id="KW-0645">Protease</keyword>
<keyword evidence="3" id="KW-0479">Metal-binding</keyword>
<evidence type="ECO:0000256" key="2">
    <source>
        <dbReference type="ARBA" id="ARBA00022670"/>
    </source>
</evidence>
<dbReference type="PRINTS" id="PR00704">
    <property type="entry name" value="CALPAIN"/>
</dbReference>
<dbReference type="InterPro" id="IPR001300">
    <property type="entry name" value="Peptidase_C2_calpain_cat"/>
</dbReference>
<keyword evidence="4 10" id="KW-0863">Zinc-finger</keyword>
<dbReference type="PROSITE" id="PS00139">
    <property type="entry name" value="THIOL_PROTEASE_CYS"/>
    <property type="match status" value="1"/>
</dbReference>
<comment type="similarity">
    <text evidence="1">Belongs to the peptidase C2 family.</text>
</comment>
<evidence type="ECO:0000256" key="5">
    <source>
        <dbReference type="ARBA" id="ARBA00022801"/>
    </source>
</evidence>
<feature type="domain" description="GRF-type" evidence="13">
    <location>
        <begin position="102"/>
        <end position="141"/>
    </location>
</feature>
<dbReference type="PANTHER" id="PTHR10183">
    <property type="entry name" value="CALPAIN"/>
    <property type="match status" value="1"/>
</dbReference>
<dbReference type="InterPro" id="IPR003903">
    <property type="entry name" value="UIM_dom"/>
</dbReference>
<protein>
    <recommendedName>
        <fullName evidence="16">Calpain catalytic domain-containing protein</fullName>
    </recommendedName>
</protein>
<feature type="region of interest" description="Disordered" evidence="11">
    <location>
        <begin position="66"/>
        <end position="100"/>
    </location>
</feature>
<dbReference type="SMART" id="SM00726">
    <property type="entry name" value="UIM"/>
    <property type="match status" value="4"/>
</dbReference>
<dbReference type="PANTHER" id="PTHR10183:SF379">
    <property type="entry name" value="CALPAIN-5"/>
    <property type="match status" value="1"/>
</dbReference>
<dbReference type="GO" id="GO:0004198">
    <property type="term" value="F:calcium-dependent cysteine-type endopeptidase activity"/>
    <property type="evidence" value="ECO:0007669"/>
    <property type="project" value="InterPro"/>
</dbReference>
<accession>A0AAE0GKY2</accession>
<dbReference type="Proteomes" id="UP001190700">
    <property type="component" value="Unassembled WGS sequence"/>
</dbReference>
<feature type="region of interest" description="Disordered" evidence="11">
    <location>
        <begin position="958"/>
        <end position="990"/>
    </location>
</feature>
<evidence type="ECO:0000313" key="14">
    <source>
        <dbReference type="EMBL" id="KAK3279928.1"/>
    </source>
</evidence>
<dbReference type="Pfam" id="PF06839">
    <property type="entry name" value="Zn_ribbon_GRF"/>
    <property type="match status" value="1"/>
</dbReference>
<feature type="domain" description="Calpain catalytic" evidence="12">
    <location>
        <begin position="67"/>
        <end position="433"/>
    </location>
</feature>
<evidence type="ECO:0000256" key="9">
    <source>
        <dbReference type="PROSITE-ProRule" id="PRU00239"/>
    </source>
</evidence>
<dbReference type="GO" id="GO:0006508">
    <property type="term" value="P:proteolysis"/>
    <property type="evidence" value="ECO:0007669"/>
    <property type="project" value="UniProtKB-KW"/>
</dbReference>
<evidence type="ECO:0000259" key="12">
    <source>
        <dbReference type="PROSITE" id="PS50203"/>
    </source>
</evidence>
<dbReference type="PROSITE" id="PS51999">
    <property type="entry name" value="ZF_GRF"/>
    <property type="match status" value="1"/>
</dbReference>
<feature type="compositionally biased region" description="Basic and acidic residues" evidence="11">
    <location>
        <begin position="677"/>
        <end position="696"/>
    </location>
</feature>
<gene>
    <name evidence="14" type="ORF">CYMTET_12209</name>
</gene>
<comment type="caution">
    <text evidence="14">The sequence shown here is derived from an EMBL/GenBank/DDBJ whole genome shotgun (WGS) entry which is preliminary data.</text>
</comment>
<evidence type="ECO:0000256" key="3">
    <source>
        <dbReference type="ARBA" id="ARBA00022723"/>
    </source>
</evidence>
<dbReference type="CDD" id="cd00044">
    <property type="entry name" value="CysPc"/>
    <property type="match status" value="1"/>
</dbReference>
<dbReference type="EMBL" id="LGRX02004607">
    <property type="protein sequence ID" value="KAK3279928.1"/>
    <property type="molecule type" value="Genomic_DNA"/>
</dbReference>
<proteinExistence type="inferred from homology"/>
<keyword evidence="7" id="KW-0862">Zinc</keyword>
<feature type="active site" evidence="8 9">
    <location>
        <position position="369"/>
    </location>
</feature>
<evidence type="ECO:0000256" key="4">
    <source>
        <dbReference type="ARBA" id="ARBA00022771"/>
    </source>
</evidence>
<keyword evidence="5 9" id="KW-0378">Hydrolase</keyword>
<dbReference type="InterPro" id="IPR010666">
    <property type="entry name" value="Znf_GRF"/>
</dbReference>
<dbReference type="GO" id="GO:0008270">
    <property type="term" value="F:zinc ion binding"/>
    <property type="evidence" value="ECO:0007669"/>
    <property type="project" value="UniProtKB-KW"/>
</dbReference>
<dbReference type="InterPro" id="IPR038765">
    <property type="entry name" value="Papain-like_cys_pep_sf"/>
</dbReference>
<feature type="compositionally biased region" description="Basic and acidic residues" evidence="11">
    <location>
        <begin position="1040"/>
        <end position="1055"/>
    </location>
</feature>
<feature type="active site" evidence="8 9">
    <location>
        <position position="343"/>
    </location>
</feature>
<dbReference type="Gene3D" id="3.90.70.10">
    <property type="entry name" value="Cysteine proteinases"/>
    <property type="match status" value="1"/>
</dbReference>
<dbReference type="SMART" id="SM00230">
    <property type="entry name" value="CysPc"/>
    <property type="match status" value="1"/>
</dbReference>
<reference evidence="14 15" key="1">
    <citation type="journal article" date="2015" name="Genome Biol. Evol.">
        <title>Comparative Genomics of a Bacterivorous Green Alga Reveals Evolutionary Causalities and Consequences of Phago-Mixotrophic Mode of Nutrition.</title>
        <authorList>
            <person name="Burns J.A."/>
            <person name="Paasch A."/>
            <person name="Narechania A."/>
            <person name="Kim E."/>
        </authorList>
    </citation>
    <scope>NUCLEOTIDE SEQUENCE [LARGE SCALE GENOMIC DNA]</scope>
    <source>
        <strain evidence="14 15">PLY_AMNH</strain>
    </source>
</reference>
<dbReference type="AlphaFoldDB" id="A0AAE0GKY2"/>
<name>A0AAE0GKY2_9CHLO</name>
<sequence length="1110" mass="117324">MTKDDDGDDDVTPLLFTSRNPSIMLNRNALGGNHGGPQDSTSTAAGYTACFHHAPAEWRRIVSRGEPWTDTTFPPERRSIEGPEQAAKAAPPASAPSAPPLCRCGQAARRAQVQKDTPNKGRAYFHCGSRRCGFFTWADGGAGGSGARRMGNFSWRRFPAFVLVSDFGFSATDLRQGGVGDCWFLSALAVVAERHDLVARLFAETAVTPSGCYCVRFFLDGAWTSVLVDDLLPCTSAPRRADQVFDTGLAFSRAANSQLWVCLLEKAYAKAHGSYRAISGGEIAEALLDLTGAPTFTLSFDDPGFDMGLLWARLLHFRAQGYPMGCATAADPSLREVGLCGSHAYSILECREVRRRAGGPPVRLVRIRNPHGEGEWSGEWSDASAAWSDELLAGMAGAGGEGLERTGVDDGTFWMDLTHFVMGFSLVDVCLAPRGWHARSFPNAFPPRGGCWRVCRDVYRVRTQEAGATLYLMGLQPTRRGAWCRADRKKSYRLGDIAIFVARLDANGHVAMVAGGALPGAAWRGRCIAVATLDDPTSEYLVVPFNLGGPPSAAETSAAQPFSVRFFSSAPLAVDVSAFHAASHGQAACATLHHGLEGLGQRAESVAEMPPPLVQRRVCGLSEAVQALTLECEGAVVCIAANRGRAAVTVEVCAKVKVMLVRGGDDGGLLANETEEAERSNAEERSKPKTRAEEGWGNRGGGGVRWPAKWRHFRAVATVPGNGDGRDAALSCPGGHQRLVMMLLPNGMQAEVGSITWSLVGHAGGGAGKDRRQPGSQASTSGEGGDEKGRGRSAQLHQSALADWLRPGIREKASSSAGIFAPVPLIENLWREMPRRERGRPADDDELAEALARSAHEGETGPRGLADADVEDAMLIAALAQSAREAQATRGGDDEDAVLARVLRQSHHGSEQMASWVQDEDTALAAAIAASAQEAGIADPSLQAAVSLMKPAVAASLPRDPLPSPAVARSGHACSRGEEGRSDSQSTAPCSMASEVIVLDADEDDDVGGKDSVSGNTDAAKPASLMDSDPILDLRSPEAGPRERGGAHTGSDPEGRTALMPPGGGNGSERAEIKAYTCGSLPTTGTESNGSGVRMLTPSELRAARLARFA</sequence>
<dbReference type="PROSITE" id="PS50203">
    <property type="entry name" value="CALPAIN_CAT"/>
    <property type="match status" value="1"/>
</dbReference>
<evidence type="ECO:0008006" key="16">
    <source>
        <dbReference type="Google" id="ProtNLM"/>
    </source>
</evidence>
<evidence type="ECO:0000313" key="15">
    <source>
        <dbReference type="Proteomes" id="UP001190700"/>
    </source>
</evidence>
<evidence type="ECO:0000259" key="13">
    <source>
        <dbReference type="PROSITE" id="PS51999"/>
    </source>
</evidence>
<evidence type="ECO:0000256" key="10">
    <source>
        <dbReference type="PROSITE-ProRule" id="PRU01343"/>
    </source>
</evidence>
<keyword evidence="15" id="KW-1185">Reference proteome</keyword>
<dbReference type="Pfam" id="PF00648">
    <property type="entry name" value="Peptidase_C2"/>
    <property type="match status" value="1"/>
</dbReference>
<feature type="region of interest" description="Disordered" evidence="11">
    <location>
        <begin position="1004"/>
        <end position="1074"/>
    </location>
</feature>
<dbReference type="SUPFAM" id="SSF54001">
    <property type="entry name" value="Cysteine proteinases"/>
    <property type="match status" value="1"/>
</dbReference>
<keyword evidence="6 9" id="KW-0788">Thiol protease</keyword>
<feature type="region of interest" description="Disordered" evidence="11">
    <location>
        <begin position="763"/>
        <end position="796"/>
    </location>
</feature>